<dbReference type="EMBL" id="CP037920">
    <property type="protein sequence ID" value="QDT95394.1"/>
    <property type="molecule type" value="Genomic_DNA"/>
</dbReference>
<name>A0A517VQU6_9PLAN</name>
<dbReference type="AlphaFoldDB" id="A0A517VQU6"/>
<dbReference type="Proteomes" id="UP000318704">
    <property type="component" value="Chromosome"/>
</dbReference>
<evidence type="ECO:0000313" key="2">
    <source>
        <dbReference type="Proteomes" id="UP000318704"/>
    </source>
</evidence>
<evidence type="ECO:0008006" key="3">
    <source>
        <dbReference type="Google" id="ProtNLM"/>
    </source>
</evidence>
<evidence type="ECO:0000313" key="1">
    <source>
        <dbReference type="EMBL" id="QDT95394.1"/>
    </source>
</evidence>
<proteinExistence type="predicted"/>
<dbReference type="KEGG" id="gaw:V144x_08360"/>
<gene>
    <name evidence="1" type="ORF">V144x_08360</name>
</gene>
<protein>
    <recommendedName>
        <fullName evidence="3">Lipoprotein</fullName>
    </recommendedName>
</protein>
<reference evidence="1 2" key="1">
    <citation type="submission" date="2019-03" db="EMBL/GenBank/DDBJ databases">
        <title>Deep-cultivation of Planctomycetes and their phenomic and genomic characterization uncovers novel biology.</title>
        <authorList>
            <person name="Wiegand S."/>
            <person name="Jogler M."/>
            <person name="Boedeker C."/>
            <person name="Pinto D."/>
            <person name="Vollmers J."/>
            <person name="Rivas-Marin E."/>
            <person name="Kohn T."/>
            <person name="Peeters S.H."/>
            <person name="Heuer A."/>
            <person name="Rast P."/>
            <person name="Oberbeckmann S."/>
            <person name="Bunk B."/>
            <person name="Jeske O."/>
            <person name="Meyerdierks A."/>
            <person name="Storesund J.E."/>
            <person name="Kallscheuer N."/>
            <person name="Luecker S."/>
            <person name="Lage O.M."/>
            <person name="Pohl T."/>
            <person name="Merkel B.J."/>
            <person name="Hornburger P."/>
            <person name="Mueller R.-W."/>
            <person name="Bruemmer F."/>
            <person name="Labrenz M."/>
            <person name="Spormann A.M."/>
            <person name="Op den Camp H."/>
            <person name="Overmann J."/>
            <person name="Amann R."/>
            <person name="Jetten M.S.M."/>
            <person name="Mascher T."/>
            <person name="Medema M.H."/>
            <person name="Devos D.P."/>
            <person name="Kaster A.-K."/>
            <person name="Ovreas L."/>
            <person name="Rohde M."/>
            <person name="Galperin M.Y."/>
            <person name="Jogler C."/>
        </authorList>
    </citation>
    <scope>NUCLEOTIDE SEQUENCE [LARGE SCALE GENOMIC DNA]</scope>
    <source>
        <strain evidence="1 2">V144</strain>
    </source>
</reference>
<dbReference type="PROSITE" id="PS51257">
    <property type="entry name" value="PROKAR_LIPOPROTEIN"/>
    <property type="match status" value="1"/>
</dbReference>
<sequence length="155" mass="17191">MKQLLIVFLLLTIGCAEQNSTPESDGGHEHVAASQDEVLFVVRWYPDGEDSLKNERSTNPSSQEISTAFGSIDWSKADSWTGIELIASNPHPMTLKVEGTESQQVEMEFSEQPGPGTKWIHKFAPLVPVDVAQKAMIAFANYDESFQSMVSWESN</sequence>
<organism evidence="1 2">
    <name type="scientific">Gimesia aquarii</name>
    <dbReference type="NCBI Taxonomy" id="2527964"/>
    <lineage>
        <taxon>Bacteria</taxon>
        <taxon>Pseudomonadati</taxon>
        <taxon>Planctomycetota</taxon>
        <taxon>Planctomycetia</taxon>
        <taxon>Planctomycetales</taxon>
        <taxon>Planctomycetaceae</taxon>
        <taxon>Gimesia</taxon>
    </lineage>
</organism>
<dbReference type="RefSeq" id="WP_144981765.1">
    <property type="nucleotide sequence ID" value="NZ_CP037920.1"/>
</dbReference>
<accession>A0A517VQU6</accession>